<comment type="similarity">
    <text evidence="8">Belongs to the binding-protein-dependent transport system permease family. LivHM subfamily.</text>
</comment>
<keyword evidence="6 9" id="KW-1133">Transmembrane helix</keyword>
<evidence type="ECO:0000256" key="4">
    <source>
        <dbReference type="ARBA" id="ARBA00022692"/>
    </source>
</evidence>
<dbReference type="HOGENOM" id="CLU_039929_2_1_5"/>
<dbReference type="OrthoDB" id="9807115at2"/>
<feature type="transmembrane region" description="Helical" evidence="9">
    <location>
        <begin position="44"/>
        <end position="64"/>
    </location>
</feature>
<evidence type="ECO:0000256" key="8">
    <source>
        <dbReference type="ARBA" id="ARBA00037998"/>
    </source>
</evidence>
<keyword evidence="11" id="KW-1185">Reference proteome</keyword>
<feature type="transmembrane region" description="Helical" evidence="9">
    <location>
        <begin position="70"/>
        <end position="93"/>
    </location>
</feature>
<evidence type="ECO:0000256" key="3">
    <source>
        <dbReference type="ARBA" id="ARBA00022475"/>
    </source>
</evidence>
<comment type="subcellular location">
    <subcellularLocation>
        <location evidence="1">Cell membrane</location>
        <topology evidence="1">Multi-pass membrane protein</topology>
    </subcellularLocation>
</comment>
<name>D7A6L0_ANCN5</name>
<accession>D7A6L0</accession>
<dbReference type="Pfam" id="PF02653">
    <property type="entry name" value="BPD_transp_2"/>
    <property type="match status" value="1"/>
</dbReference>
<keyword evidence="2" id="KW-0813">Transport</keyword>
<evidence type="ECO:0000313" key="11">
    <source>
        <dbReference type="Proteomes" id="UP000006633"/>
    </source>
</evidence>
<feature type="transmembrane region" description="Helical" evidence="9">
    <location>
        <begin position="16"/>
        <end position="37"/>
    </location>
</feature>
<dbReference type="AlphaFoldDB" id="D7A6L0"/>
<evidence type="ECO:0000256" key="7">
    <source>
        <dbReference type="ARBA" id="ARBA00023136"/>
    </source>
</evidence>
<dbReference type="GO" id="GO:0006865">
    <property type="term" value="P:amino acid transport"/>
    <property type="evidence" value="ECO:0007669"/>
    <property type="project" value="UniProtKB-KW"/>
</dbReference>
<evidence type="ECO:0000313" key="10">
    <source>
        <dbReference type="EMBL" id="ADH90208.1"/>
    </source>
</evidence>
<evidence type="ECO:0000256" key="9">
    <source>
        <dbReference type="SAM" id="Phobius"/>
    </source>
</evidence>
<evidence type="ECO:0000256" key="6">
    <source>
        <dbReference type="ARBA" id="ARBA00022989"/>
    </source>
</evidence>
<dbReference type="InterPro" id="IPR001851">
    <property type="entry name" value="ABC_transp_permease"/>
</dbReference>
<organism evidence="10 11">
    <name type="scientific">Ancylobacter novellus (strain ATCC 8093 / DSM 506 / JCM 20403 / CCM 1077 / IAM 12100 / NBRC 12443 / NCIMB 10456)</name>
    <name type="common">Starkeya novella</name>
    <dbReference type="NCBI Taxonomy" id="639283"/>
    <lineage>
        <taxon>Bacteria</taxon>
        <taxon>Pseudomonadati</taxon>
        <taxon>Pseudomonadota</taxon>
        <taxon>Alphaproteobacteria</taxon>
        <taxon>Hyphomicrobiales</taxon>
        <taxon>Xanthobacteraceae</taxon>
        <taxon>Ancylobacter</taxon>
    </lineage>
</organism>
<feature type="transmembrane region" description="Helical" evidence="9">
    <location>
        <begin position="224"/>
        <end position="243"/>
    </location>
</feature>
<dbReference type="PANTHER" id="PTHR11795">
    <property type="entry name" value="BRANCHED-CHAIN AMINO ACID TRANSPORT SYSTEM PERMEASE PROTEIN LIVH"/>
    <property type="match status" value="1"/>
</dbReference>
<dbReference type="STRING" id="639283.Snov_2928"/>
<protein>
    <submittedName>
        <fullName evidence="10">Inner-membrane translocator</fullName>
    </submittedName>
</protein>
<keyword evidence="7 9" id="KW-0472">Membrane</keyword>
<proteinExistence type="inferred from homology"/>
<sequence>MSIQTILLAALDGLSYGAQVFLVAVGLSLIFGVLRIVNVAHGSFYAIGAYVAASFSLLIAAEGWSPWLTYPAMILSACLVGIVLGGALEVGLLRRIYGKEQVLQLLVTFAVFMILEDMQKAVWGVSPYFIDAPLGLLGTVNILGINYSIYQLVIVPFFAAVVLVSLRYVLRRTRLGRIVTAVTDDREIAAAMGVDATRIYLLTFMIGASFAAFGGALASGSTSLVPGMGAGMTILSFAIAATAGLGRIEGAAVAALMIGLGRSLAVYMAPEFDVLVPYLIMFLVLLFKPQGLFSVQQTRKV</sequence>
<reference evidence="10 11" key="1">
    <citation type="journal article" date="2012" name="Stand. Genomic Sci.">
        <title>Complete genome sequence of the facultatively chemolithoautotrophic and methylotrophic alpha Proteobacterium Starkeya novella type strain (ATCC 8093(T)).</title>
        <authorList>
            <person name="Kappler U."/>
            <person name="Davenport K."/>
            <person name="Beatson S."/>
            <person name="Lucas S."/>
            <person name="Lapidus A."/>
            <person name="Copeland A."/>
            <person name="Berry K.W."/>
            <person name="Glavina Del Rio T."/>
            <person name="Hammon N."/>
            <person name="Dalin E."/>
            <person name="Tice H."/>
            <person name="Pitluck S."/>
            <person name="Richardson P."/>
            <person name="Bruce D."/>
            <person name="Goodwin L.A."/>
            <person name="Han C."/>
            <person name="Tapia R."/>
            <person name="Detter J.C."/>
            <person name="Chang Y.J."/>
            <person name="Jeffries C.D."/>
            <person name="Land M."/>
            <person name="Hauser L."/>
            <person name="Kyrpides N.C."/>
            <person name="Goker M."/>
            <person name="Ivanova N."/>
            <person name="Klenk H.P."/>
            <person name="Woyke T."/>
        </authorList>
    </citation>
    <scope>NUCLEOTIDE SEQUENCE [LARGE SCALE GENOMIC DNA]</scope>
    <source>
        <strain evidence="11">ATCC 8093 / DSM 506 / JCM 20403 / CCM 1077 / IAM 12100 / NBRC 12443 / NCIMB 10456</strain>
    </source>
</reference>
<keyword evidence="5" id="KW-0029">Amino-acid transport</keyword>
<gene>
    <name evidence="10" type="ordered locus">Snov_2928</name>
</gene>
<keyword evidence="4 9" id="KW-0812">Transmembrane</keyword>
<dbReference type="KEGG" id="sno:Snov_2928"/>
<dbReference type="InterPro" id="IPR052157">
    <property type="entry name" value="BCAA_transport_permease"/>
</dbReference>
<dbReference type="GO" id="GO:0005886">
    <property type="term" value="C:plasma membrane"/>
    <property type="evidence" value="ECO:0007669"/>
    <property type="project" value="UniProtKB-SubCell"/>
</dbReference>
<feature type="transmembrane region" description="Helical" evidence="9">
    <location>
        <begin position="199"/>
        <end position="218"/>
    </location>
</feature>
<keyword evidence="3" id="KW-1003">Cell membrane</keyword>
<dbReference type="PANTHER" id="PTHR11795:SF442">
    <property type="entry name" value="ABC TRANSPORTER ATP-BINDING PROTEIN"/>
    <property type="match status" value="1"/>
</dbReference>
<dbReference type="CDD" id="cd06582">
    <property type="entry name" value="TM_PBP1_LivH_like"/>
    <property type="match status" value="1"/>
</dbReference>
<dbReference type="EMBL" id="CP002026">
    <property type="protein sequence ID" value="ADH90208.1"/>
    <property type="molecule type" value="Genomic_DNA"/>
</dbReference>
<evidence type="ECO:0000256" key="5">
    <source>
        <dbReference type="ARBA" id="ARBA00022970"/>
    </source>
</evidence>
<feature type="transmembrane region" description="Helical" evidence="9">
    <location>
        <begin position="149"/>
        <end position="170"/>
    </location>
</feature>
<dbReference type="eggNOG" id="COG0559">
    <property type="taxonomic scope" value="Bacteria"/>
</dbReference>
<dbReference type="RefSeq" id="WP_013167711.1">
    <property type="nucleotide sequence ID" value="NC_014217.1"/>
</dbReference>
<dbReference type="GO" id="GO:0022857">
    <property type="term" value="F:transmembrane transporter activity"/>
    <property type="evidence" value="ECO:0007669"/>
    <property type="project" value="InterPro"/>
</dbReference>
<evidence type="ECO:0000256" key="1">
    <source>
        <dbReference type="ARBA" id="ARBA00004651"/>
    </source>
</evidence>
<evidence type="ECO:0000256" key="2">
    <source>
        <dbReference type="ARBA" id="ARBA00022448"/>
    </source>
</evidence>
<dbReference type="Proteomes" id="UP000006633">
    <property type="component" value="Chromosome"/>
</dbReference>